<keyword evidence="8" id="KW-0175">Coiled coil</keyword>
<organism evidence="10 11">
    <name type="scientific">Conidiobolus coronatus (strain ATCC 28846 / CBS 209.66 / NRRL 28638)</name>
    <name type="common">Delacroixia coronata</name>
    <dbReference type="NCBI Taxonomy" id="796925"/>
    <lineage>
        <taxon>Eukaryota</taxon>
        <taxon>Fungi</taxon>
        <taxon>Fungi incertae sedis</taxon>
        <taxon>Zoopagomycota</taxon>
        <taxon>Entomophthoromycotina</taxon>
        <taxon>Entomophthoromycetes</taxon>
        <taxon>Entomophthorales</taxon>
        <taxon>Ancylistaceae</taxon>
        <taxon>Conidiobolus</taxon>
    </lineage>
</organism>
<dbReference type="Gene3D" id="1.10.10.10">
    <property type="entry name" value="Winged helix-like DNA-binding domain superfamily/Winged helix DNA-binding domain"/>
    <property type="match status" value="1"/>
</dbReference>
<keyword evidence="11" id="KW-1185">Reference proteome</keyword>
<evidence type="ECO:0000256" key="4">
    <source>
        <dbReference type="ARBA" id="ARBA00023125"/>
    </source>
</evidence>
<sequence>MNFESDLNNIMPKPVPSGRTGQNTFVGKLLSLISDPQNTPLIHWNAEGTSFIVVNASTFAQVILPNHFKHNNFSSFIRQLNMYGFHKTNRTPRGQRGDSEHQSWEFSHPMFIRDRPELAASIKRSLNDQESLTKSISNDFQTNLSLMQSAQSELAQQVQNLRKDHNRLVMELSEAKQIQQAQQQLINNLLNSSQIKAYADHRRNANESSPWKHPYGPY</sequence>
<protein>
    <recommendedName>
        <fullName evidence="9">HSF-type DNA-binding domain-containing protein</fullName>
    </recommendedName>
</protein>
<gene>
    <name evidence="10" type="ORF">CONCODRAFT_78435</name>
</gene>
<dbReference type="SUPFAM" id="SSF46785">
    <property type="entry name" value="Winged helix' DNA-binding domain"/>
    <property type="match status" value="1"/>
</dbReference>
<dbReference type="GO" id="GO:0003700">
    <property type="term" value="F:DNA-binding transcription factor activity"/>
    <property type="evidence" value="ECO:0007669"/>
    <property type="project" value="InterPro"/>
</dbReference>
<reference evidence="10 11" key="1">
    <citation type="journal article" date="2015" name="Genome Biol. Evol.">
        <title>Phylogenomic analyses indicate that early fungi evolved digesting cell walls of algal ancestors of land plants.</title>
        <authorList>
            <person name="Chang Y."/>
            <person name="Wang S."/>
            <person name="Sekimoto S."/>
            <person name="Aerts A.L."/>
            <person name="Choi C."/>
            <person name="Clum A."/>
            <person name="LaButti K.M."/>
            <person name="Lindquist E.A."/>
            <person name="Yee Ngan C."/>
            <person name="Ohm R.A."/>
            <person name="Salamov A.A."/>
            <person name="Grigoriev I.V."/>
            <person name="Spatafora J.W."/>
            <person name="Berbee M.L."/>
        </authorList>
    </citation>
    <scope>NUCLEOTIDE SEQUENCE [LARGE SCALE GENOMIC DNA]</scope>
    <source>
        <strain evidence="10 11">NRRL 28638</strain>
    </source>
</reference>
<evidence type="ECO:0000259" key="9">
    <source>
        <dbReference type="SMART" id="SM00415"/>
    </source>
</evidence>
<dbReference type="GO" id="GO:0005634">
    <property type="term" value="C:nucleus"/>
    <property type="evidence" value="ECO:0007669"/>
    <property type="project" value="UniProtKB-SubCell"/>
</dbReference>
<evidence type="ECO:0000256" key="2">
    <source>
        <dbReference type="ARBA" id="ARBA00006403"/>
    </source>
</evidence>
<dbReference type="InterPro" id="IPR036388">
    <property type="entry name" value="WH-like_DNA-bd_sf"/>
</dbReference>
<dbReference type="Proteomes" id="UP000070444">
    <property type="component" value="Unassembled WGS sequence"/>
</dbReference>
<feature type="domain" description="HSF-type DNA-binding" evidence="9">
    <location>
        <begin position="21"/>
        <end position="125"/>
    </location>
</feature>
<keyword evidence="3" id="KW-0805">Transcription regulation</keyword>
<evidence type="ECO:0000256" key="8">
    <source>
        <dbReference type="SAM" id="Coils"/>
    </source>
</evidence>
<dbReference type="Pfam" id="PF00447">
    <property type="entry name" value="HSF_DNA-bind"/>
    <property type="match status" value="1"/>
</dbReference>
<dbReference type="InterPro" id="IPR000232">
    <property type="entry name" value="HSF_DNA-bd"/>
</dbReference>
<dbReference type="EMBL" id="KQ964479">
    <property type="protein sequence ID" value="KXN71237.1"/>
    <property type="molecule type" value="Genomic_DNA"/>
</dbReference>
<dbReference type="InterPro" id="IPR036390">
    <property type="entry name" value="WH_DNA-bd_sf"/>
</dbReference>
<evidence type="ECO:0000256" key="1">
    <source>
        <dbReference type="ARBA" id="ARBA00004123"/>
    </source>
</evidence>
<dbReference type="PANTHER" id="PTHR10015:SF427">
    <property type="entry name" value="HEAT SHOCK FACTOR PROTEIN"/>
    <property type="match status" value="1"/>
</dbReference>
<dbReference type="FunFam" id="1.10.10.10:FF:000027">
    <property type="entry name" value="Heat shock transcription factor 1"/>
    <property type="match status" value="1"/>
</dbReference>
<evidence type="ECO:0000256" key="5">
    <source>
        <dbReference type="ARBA" id="ARBA00023163"/>
    </source>
</evidence>
<comment type="subcellular location">
    <subcellularLocation>
        <location evidence="1">Nucleus</location>
    </subcellularLocation>
</comment>
<evidence type="ECO:0000256" key="6">
    <source>
        <dbReference type="ARBA" id="ARBA00023242"/>
    </source>
</evidence>
<proteinExistence type="inferred from homology"/>
<evidence type="ECO:0000313" key="10">
    <source>
        <dbReference type="EMBL" id="KXN71237.1"/>
    </source>
</evidence>
<evidence type="ECO:0000256" key="7">
    <source>
        <dbReference type="RuleBase" id="RU004020"/>
    </source>
</evidence>
<comment type="similarity">
    <text evidence="2 7">Belongs to the HSF family.</text>
</comment>
<keyword evidence="4" id="KW-0238">DNA-binding</keyword>
<dbReference type="PRINTS" id="PR00056">
    <property type="entry name" value="HSFDOMAIN"/>
</dbReference>
<evidence type="ECO:0000313" key="11">
    <source>
        <dbReference type="Proteomes" id="UP000070444"/>
    </source>
</evidence>
<keyword evidence="6" id="KW-0539">Nucleus</keyword>
<dbReference type="SMART" id="SM00415">
    <property type="entry name" value="HSF"/>
    <property type="match status" value="1"/>
</dbReference>
<dbReference type="AlphaFoldDB" id="A0A137P896"/>
<keyword evidence="5" id="KW-0804">Transcription</keyword>
<accession>A0A137P896</accession>
<dbReference type="OMA" id="HESFYIQ"/>
<dbReference type="PANTHER" id="PTHR10015">
    <property type="entry name" value="HEAT SHOCK TRANSCRIPTION FACTOR"/>
    <property type="match status" value="1"/>
</dbReference>
<evidence type="ECO:0000256" key="3">
    <source>
        <dbReference type="ARBA" id="ARBA00023015"/>
    </source>
</evidence>
<name>A0A137P896_CONC2</name>
<dbReference type="OrthoDB" id="60033at2759"/>
<dbReference type="GO" id="GO:0043565">
    <property type="term" value="F:sequence-specific DNA binding"/>
    <property type="evidence" value="ECO:0007669"/>
    <property type="project" value="InterPro"/>
</dbReference>
<feature type="coiled-coil region" evidence="8">
    <location>
        <begin position="151"/>
        <end position="178"/>
    </location>
</feature>
<dbReference type="STRING" id="796925.A0A137P896"/>